<sequence>MHTFYLGLKFSLSYFTILPMHFKASDDVGHPPVLSSMLFFFPLVGVLLSAITLILYHFLLAPLQGVGAFIAAVVYMLLYGFIHTEAISDCVDALYAKHSGKDAYKVIKEAHIGAMGMLYTLAFVLIKVALLGYMLSHALYSEFIAVTLCSRFALVVLMKTLHFRSSFVTSLQEALVPKMLFLSFMVTLLVGIFLLKGDFLLLLTCTLVFAFIVATRLAKGLGFLNGDGLGATLELCEALLFLGIALWH</sequence>
<evidence type="ECO:0000256" key="19">
    <source>
        <dbReference type="HAMAP-Rule" id="MF_00719"/>
    </source>
</evidence>
<evidence type="ECO:0000256" key="1">
    <source>
        <dbReference type="ARBA" id="ARBA00001946"/>
    </source>
</evidence>
<keyword evidence="9 19" id="KW-0808">Transferase</keyword>
<evidence type="ECO:0000256" key="14">
    <source>
        <dbReference type="ARBA" id="ARBA00025228"/>
    </source>
</evidence>
<dbReference type="Proteomes" id="UP000006176">
    <property type="component" value="Chromosome"/>
</dbReference>
<keyword evidence="21" id="KW-1185">Reference proteome</keyword>
<accession>I3XZP0</accession>
<feature type="transmembrane region" description="Helical" evidence="19">
    <location>
        <begin position="34"/>
        <end position="59"/>
    </location>
</feature>
<comment type="similarity">
    <text evidence="4 19">Belongs to the CobS family.</text>
</comment>
<comment type="pathway">
    <text evidence="3 19">Cofactor biosynthesis; adenosylcobalamin biosynthesis; adenosylcobalamin from cob(II)yrinate a,c-diamide: step 7/7.</text>
</comment>
<evidence type="ECO:0000256" key="4">
    <source>
        <dbReference type="ARBA" id="ARBA00010561"/>
    </source>
</evidence>
<evidence type="ECO:0000256" key="7">
    <source>
        <dbReference type="ARBA" id="ARBA00022475"/>
    </source>
</evidence>
<feature type="transmembrane region" description="Helical" evidence="19">
    <location>
        <begin position="143"/>
        <end position="163"/>
    </location>
</feature>
<evidence type="ECO:0000256" key="17">
    <source>
        <dbReference type="ARBA" id="ARBA00048623"/>
    </source>
</evidence>
<evidence type="ECO:0000256" key="12">
    <source>
        <dbReference type="ARBA" id="ARBA00022989"/>
    </source>
</evidence>
<keyword evidence="11 19" id="KW-0460">Magnesium</keyword>
<dbReference type="AlphaFoldDB" id="I3XZP0"/>
<comment type="subcellular location">
    <subcellularLocation>
        <location evidence="19">Cell inner membrane</location>
        <topology evidence="19">Multi-pass membrane protein</topology>
    </subcellularLocation>
    <subcellularLocation>
        <location evidence="2">Cell membrane</location>
        <topology evidence="2">Multi-pass membrane protein</topology>
    </subcellularLocation>
</comment>
<keyword evidence="10 19" id="KW-0812">Transmembrane</keyword>
<dbReference type="RefSeq" id="WP_014770279.1">
    <property type="nucleotide sequence ID" value="NC_018002.1"/>
</dbReference>
<name>I3XZP0_SULBS</name>
<dbReference type="KEGG" id="sba:Sulba_2139"/>
<feature type="transmembrane region" description="Helical" evidence="19">
    <location>
        <begin position="65"/>
        <end position="82"/>
    </location>
</feature>
<comment type="cofactor">
    <cofactor evidence="1 19">
        <name>Mg(2+)</name>
        <dbReference type="ChEBI" id="CHEBI:18420"/>
    </cofactor>
</comment>
<gene>
    <name evidence="19" type="primary">cobS</name>
    <name evidence="20" type="ordered locus">Sulba_2139</name>
</gene>
<dbReference type="OrthoDB" id="9794223at2"/>
<evidence type="ECO:0000256" key="10">
    <source>
        <dbReference type="ARBA" id="ARBA00022692"/>
    </source>
</evidence>
<keyword evidence="13 19" id="KW-0472">Membrane</keyword>
<evidence type="ECO:0000256" key="6">
    <source>
        <dbReference type="ARBA" id="ARBA00015850"/>
    </source>
</evidence>
<evidence type="ECO:0000256" key="3">
    <source>
        <dbReference type="ARBA" id="ARBA00004663"/>
    </source>
</evidence>
<evidence type="ECO:0000256" key="15">
    <source>
        <dbReference type="ARBA" id="ARBA00032605"/>
    </source>
</evidence>
<dbReference type="GO" id="GO:0008818">
    <property type="term" value="F:cobalamin 5'-phosphate synthase activity"/>
    <property type="evidence" value="ECO:0007669"/>
    <property type="project" value="UniProtKB-UniRule"/>
</dbReference>
<dbReference type="EMBL" id="CP003333">
    <property type="protein sequence ID" value="AFL69414.1"/>
    <property type="molecule type" value="Genomic_DNA"/>
</dbReference>
<dbReference type="UniPathway" id="UPA00148">
    <property type="reaction ID" value="UER00238"/>
</dbReference>
<evidence type="ECO:0000256" key="13">
    <source>
        <dbReference type="ARBA" id="ARBA00023136"/>
    </source>
</evidence>
<evidence type="ECO:0000313" key="20">
    <source>
        <dbReference type="EMBL" id="AFL69414.1"/>
    </source>
</evidence>
<comment type="catalytic activity">
    <reaction evidence="17 19">
        <text>alpha-ribazole + adenosylcob(III)inamide-GDP = adenosylcob(III)alamin + GMP + H(+)</text>
        <dbReference type="Rhea" id="RHEA:16049"/>
        <dbReference type="ChEBI" id="CHEBI:10329"/>
        <dbReference type="ChEBI" id="CHEBI:15378"/>
        <dbReference type="ChEBI" id="CHEBI:18408"/>
        <dbReference type="ChEBI" id="CHEBI:58115"/>
        <dbReference type="ChEBI" id="CHEBI:60487"/>
        <dbReference type="EC" id="2.7.8.26"/>
    </reaction>
</comment>
<keyword evidence="19" id="KW-0997">Cell inner membrane</keyword>
<dbReference type="Pfam" id="PF02654">
    <property type="entry name" value="CobS"/>
    <property type="match status" value="1"/>
</dbReference>
<evidence type="ECO:0000256" key="18">
    <source>
        <dbReference type="ARBA" id="ARBA00049504"/>
    </source>
</evidence>
<dbReference type="PATRIC" id="fig|760154.4.peg.2136"/>
<dbReference type="GO" id="GO:0051073">
    <property type="term" value="F:adenosylcobinamide-GDP ribazoletransferase activity"/>
    <property type="evidence" value="ECO:0007669"/>
    <property type="project" value="UniProtKB-UniRule"/>
</dbReference>
<organism evidence="20 21">
    <name type="scientific">Sulfurospirillum barnesii (strain ATCC 700032 / DSM 10660 / SES-3)</name>
    <dbReference type="NCBI Taxonomy" id="760154"/>
    <lineage>
        <taxon>Bacteria</taxon>
        <taxon>Pseudomonadati</taxon>
        <taxon>Campylobacterota</taxon>
        <taxon>Epsilonproteobacteria</taxon>
        <taxon>Campylobacterales</taxon>
        <taxon>Sulfurospirillaceae</taxon>
        <taxon>Sulfurospirillum</taxon>
    </lineage>
</organism>
<keyword evidence="7 19" id="KW-1003">Cell membrane</keyword>
<comment type="function">
    <text evidence="14 19">Joins adenosylcobinamide-GDP and alpha-ribazole to generate adenosylcobalamin (Ado-cobalamin). Also synthesizes adenosylcobalamin 5'-phosphate from adenosylcobinamide-GDP and alpha-ribazole 5'-phosphate.</text>
</comment>
<comment type="catalytic activity">
    <reaction evidence="18 19">
        <text>alpha-ribazole 5'-phosphate + adenosylcob(III)inamide-GDP = adenosylcob(III)alamin 5'-phosphate + GMP + H(+)</text>
        <dbReference type="Rhea" id="RHEA:23560"/>
        <dbReference type="ChEBI" id="CHEBI:15378"/>
        <dbReference type="ChEBI" id="CHEBI:57918"/>
        <dbReference type="ChEBI" id="CHEBI:58115"/>
        <dbReference type="ChEBI" id="CHEBI:60487"/>
        <dbReference type="ChEBI" id="CHEBI:60493"/>
        <dbReference type="EC" id="2.7.8.26"/>
    </reaction>
</comment>
<dbReference type="HOGENOM" id="CLU_1119701_0_0_7"/>
<protein>
    <recommendedName>
        <fullName evidence="6 19">Adenosylcobinamide-GDP ribazoletransferase</fullName>
        <ecNumber evidence="5 19">2.7.8.26</ecNumber>
    </recommendedName>
    <alternativeName>
        <fullName evidence="16 19">Cobalamin synthase</fullName>
    </alternativeName>
    <alternativeName>
        <fullName evidence="15 19">Cobalamin-5'-phosphate synthase</fullName>
    </alternativeName>
</protein>
<evidence type="ECO:0000256" key="8">
    <source>
        <dbReference type="ARBA" id="ARBA00022573"/>
    </source>
</evidence>
<dbReference type="PANTHER" id="PTHR34148:SF1">
    <property type="entry name" value="ADENOSYLCOBINAMIDE-GDP RIBAZOLETRANSFERASE"/>
    <property type="match status" value="1"/>
</dbReference>
<dbReference type="PANTHER" id="PTHR34148">
    <property type="entry name" value="ADENOSYLCOBINAMIDE-GDP RIBAZOLETRANSFERASE"/>
    <property type="match status" value="1"/>
</dbReference>
<evidence type="ECO:0000256" key="5">
    <source>
        <dbReference type="ARBA" id="ARBA00013200"/>
    </source>
</evidence>
<feature type="transmembrane region" description="Helical" evidence="19">
    <location>
        <begin position="117"/>
        <end position="137"/>
    </location>
</feature>
<dbReference type="EC" id="2.7.8.26" evidence="5 19"/>
<dbReference type="GO" id="GO:0009236">
    <property type="term" value="P:cobalamin biosynthetic process"/>
    <property type="evidence" value="ECO:0007669"/>
    <property type="project" value="UniProtKB-UniRule"/>
</dbReference>
<dbReference type="InterPro" id="IPR003805">
    <property type="entry name" value="CobS"/>
</dbReference>
<dbReference type="GO" id="GO:0005886">
    <property type="term" value="C:plasma membrane"/>
    <property type="evidence" value="ECO:0007669"/>
    <property type="project" value="UniProtKB-SubCell"/>
</dbReference>
<proteinExistence type="inferred from homology"/>
<feature type="transmembrane region" description="Helical" evidence="19">
    <location>
        <begin position="199"/>
        <end position="217"/>
    </location>
</feature>
<feature type="transmembrane region" description="Helical" evidence="19">
    <location>
        <begin position="229"/>
        <end position="247"/>
    </location>
</feature>
<reference evidence="20 21" key="1">
    <citation type="submission" date="2012-06" db="EMBL/GenBank/DDBJ databases">
        <title>Complete sequence of Sulfurospirillum barnesii SES-3.</title>
        <authorList>
            <consortium name="US DOE Joint Genome Institute"/>
            <person name="Lucas S."/>
            <person name="Han J."/>
            <person name="Lapidus A."/>
            <person name="Cheng J.-F."/>
            <person name="Goodwin L."/>
            <person name="Pitluck S."/>
            <person name="Peters L."/>
            <person name="Ovchinnikova G."/>
            <person name="Lu M."/>
            <person name="Detter J.C."/>
            <person name="Han C."/>
            <person name="Tapia R."/>
            <person name="Land M."/>
            <person name="Hauser L."/>
            <person name="Kyrpides N."/>
            <person name="Ivanova N."/>
            <person name="Pagani I."/>
            <person name="Stolz J."/>
            <person name="Arkin A."/>
            <person name="Dehal P."/>
            <person name="Oremland R."/>
            <person name="Saltikov C."/>
            <person name="Basu P."/>
            <person name="Hollibaugh J."/>
            <person name="Newman D."/>
            <person name="Stolyar S."/>
            <person name="Hazen T."/>
            <person name="Woyke T."/>
        </authorList>
    </citation>
    <scope>NUCLEOTIDE SEQUENCE [LARGE SCALE GENOMIC DNA]</scope>
    <source>
        <strain evidence="21">ATCC 700032 / DSM 10660 / SES-3</strain>
    </source>
</reference>
<dbReference type="eggNOG" id="COG0368">
    <property type="taxonomic scope" value="Bacteria"/>
</dbReference>
<evidence type="ECO:0000256" key="11">
    <source>
        <dbReference type="ARBA" id="ARBA00022842"/>
    </source>
</evidence>
<evidence type="ECO:0000256" key="16">
    <source>
        <dbReference type="ARBA" id="ARBA00032853"/>
    </source>
</evidence>
<feature type="transmembrane region" description="Helical" evidence="19">
    <location>
        <begin position="175"/>
        <end position="193"/>
    </location>
</feature>
<evidence type="ECO:0000256" key="9">
    <source>
        <dbReference type="ARBA" id="ARBA00022679"/>
    </source>
</evidence>
<keyword evidence="8 19" id="KW-0169">Cobalamin biosynthesis</keyword>
<dbReference type="STRING" id="760154.Sulba_2139"/>
<dbReference type="HAMAP" id="MF_00719">
    <property type="entry name" value="CobS"/>
    <property type="match status" value="1"/>
</dbReference>
<keyword evidence="12 19" id="KW-1133">Transmembrane helix</keyword>
<evidence type="ECO:0000313" key="21">
    <source>
        <dbReference type="Proteomes" id="UP000006176"/>
    </source>
</evidence>
<evidence type="ECO:0000256" key="2">
    <source>
        <dbReference type="ARBA" id="ARBA00004651"/>
    </source>
</evidence>